<sequence>MISTKPTQKSSTFNVFFHLRKTAAKDGKFSVYARITIDRKRIELAVRQFVDRSDWNEAKGIAKTKKEELKVLNNYLEQMRASFVACYREMLLSKKVITTESFKQVYFGKDTNEFTLCKLMNYHNQDMKETISWGTLKNYFTTEKYLQKFLKERMHTSDISLKDINYKFVTSFEYFLKTFKPLDHHKPIGNNGVMKHMERFRKMINVALKNEWLEKDPFKAYKLKFNRYERGFLTTEELALIEMKNFSFERLQYVKDLFIFSCYTGLAYTDAMQLTPANLIRGIDGEHWITTQRQKTGTAVKIPLLPKAKHLIEKYRNNPKSLNAGTLFPNISNQRLNGYLKEMADVCKIDKNLTFHLARHTFATTLTLSNGVPIESVSKMLGHTKITTTQVYAKVIESKLSDDMKLLKQKLDKKQDEADHKTAQPE</sequence>
<name>A0A512BDK4_9BACT</name>
<comment type="similarity">
    <text evidence="1">Belongs to the 'phage' integrase family.</text>
</comment>
<keyword evidence="4" id="KW-0175">Coiled coil</keyword>
<evidence type="ECO:0000256" key="3">
    <source>
        <dbReference type="ARBA" id="ARBA00023172"/>
    </source>
</evidence>
<dbReference type="InterPro" id="IPR050090">
    <property type="entry name" value="Tyrosine_recombinase_XerCD"/>
</dbReference>
<evidence type="ECO:0000313" key="7">
    <source>
        <dbReference type="Proteomes" id="UP000321513"/>
    </source>
</evidence>
<reference evidence="6 7" key="1">
    <citation type="submission" date="2019-07" db="EMBL/GenBank/DDBJ databases">
        <title>Whole genome shotgun sequence of Segetibacter aerophilus NBRC 106135.</title>
        <authorList>
            <person name="Hosoyama A."/>
            <person name="Uohara A."/>
            <person name="Ohji S."/>
            <person name="Ichikawa N."/>
        </authorList>
    </citation>
    <scope>NUCLEOTIDE SEQUENCE [LARGE SCALE GENOMIC DNA]</scope>
    <source>
        <strain evidence="6 7">NBRC 106135</strain>
    </source>
</reference>
<dbReference type="InterPro" id="IPR035386">
    <property type="entry name" value="Arm-DNA-bind_5"/>
</dbReference>
<dbReference type="InterPro" id="IPR013762">
    <property type="entry name" value="Integrase-like_cat_sf"/>
</dbReference>
<dbReference type="PANTHER" id="PTHR30349">
    <property type="entry name" value="PHAGE INTEGRASE-RELATED"/>
    <property type="match status" value="1"/>
</dbReference>
<dbReference type="OrthoDB" id="892893at2"/>
<dbReference type="Gene3D" id="1.10.443.10">
    <property type="entry name" value="Intergrase catalytic core"/>
    <property type="match status" value="1"/>
</dbReference>
<dbReference type="PROSITE" id="PS51898">
    <property type="entry name" value="TYR_RECOMBINASE"/>
    <property type="match status" value="1"/>
</dbReference>
<evidence type="ECO:0000256" key="4">
    <source>
        <dbReference type="SAM" id="Coils"/>
    </source>
</evidence>
<organism evidence="6 7">
    <name type="scientific">Segetibacter aerophilus</name>
    <dbReference type="NCBI Taxonomy" id="670293"/>
    <lineage>
        <taxon>Bacteria</taxon>
        <taxon>Pseudomonadati</taxon>
        <taxon>Bacteroidota</taxon>
        <taxon>Chitinophagia</taxon>
        <taxon>Chitinophagales</taxon>
        <taxon>Chitinophagaceae</taxon>
        <taxon>Segetibacter</taxon>
    </lineage>
</organism>
<comment type="caution">
    <text evidence="6">The sequence shown here is derived from an EMBL/GenBank/DDBJ whole genome shotgun (WGS) entry which is preliminary data.</text>
</comment>
<dbReference type="InterPro" id="IPR011010">
    <property type="entry name" value="DNA_brk_join_enz"/>
</dbReference>
<dbReference type="CDD" id="cd01185">
    <property type="entry name" value="INTN1_C_like"/>
    <property type="match status" value="1"/>
</dbReference>
<gene>
    <name evidence="6" type="ORF">SAE01_25380</name>
</gene>
<evidence type="ECO:0000256" key="2">
    <source>
        <dbReference type="ARBA" id="ARBA00023125"/>
    </source>
</evidence>
<dbReference type="SUPFAM" id="SSF56349">
    <property type="entry name" value="DNA breaking-rejoining enzymes"/>
    <property type="match status" value="1"/>
</dbReference>
<feature type="domain" description="Tyr recombinase" evidence="5">
    <location>
        <begin position="228"/>
        <end position="405"/>
    </location>
</feature>
<protein>
    <submittedName>
        <fullName evidence="6">Transposase</fullName>
    </submittedName>
</protein>
<accession>A0A512BDK4</accession>
<keyword evidence="7" id="KW-1185">Reference proteome</keyword>
<evidence type="ECO:0000256" key="1">
    <source>
        <dbReference type="ARBA" id="ARBA00008857"/>
    </source>
</evidence>
<dbReference type="Gene3D" id="1.10.150.130">
    <property type="match status" value="1"/>
</dbReference>
<dbReference type="InterPro" id="IPR010998">
    <property type="entry name" value="Integrase_recombinase_N"/>
</dbReference>
<dbReference type="EMBL" id="BJYT01000009">
    <property type="protein sequence ID" value="GEO10042.1"/>
    <property type="molecule type" value="Genomic_DNA"/>
</dbReference>
<evidence type="ECO:0000313" key="6">
    <source>
        <dbReference type="EMBL" id="GEO10042.1"/>
    </source>
</evidence>
<dbReference type="Proteomes" id="UP000321513">
    <property type="component" value="Unassembled WGS sequence"/>
</dbReference>
<proteinExistence type="inferred from homology"/>
<dbReference type="InterPro" id="IPR002104">
    <property type="entry name" value="Integrase_catalytic"/>
</dbReference>
<dbReference type="GO" id="GO:0015074">
    <property type="term" value="P:DNA integration"/>
    <property type="evidence" value="ECO:0007669"/>
    <property type="project" value="InterPro"/>
</dbReference>
<keyword evidence="3" id="KW-0233">DNA recombination</keyword>
<dbReference type="Pfam" id="PF17293">
    <property type="entry name" value="Arm-DNA-bind_5"/>
    <property type="match status" value="1"/>
</dbReference>
<evidence type="ECO:0000259" key="5">
    <source>
        <dbReference type="PROSITE" id="PS51898"/>
    </source>
</evidence>
<feature type="coiled-coil region" evidence="4">
    <location>
        <begin position="397"/>
        <end position="424"/>
    </location>
</feature>
<dbReference type="GO" id="GO:0006310">
    <property type="term" value="P:DNA recombination"/>
    <property type="evidence" value="ECO:0007669"/>
    <property type="project" value="UniProtKB-KW"/>
</dbReference>
<dbReference type="PANTHER" id="PTHR30349:SF64">
    <property type="entry name" value="PROPHAGE INTEGRASE INTD-RELATED"/>
    <property type="match status" value="1"/>
</dbReference>
<dbReference type="Pfam" id="PF00589">
    <property type="entry name" value="Phage_integrase"/>
    <property type="match status" value="1"/>
</dbReference>
<keyword evidence="2" id="KW-0238">DNA-binding</keyword>
<dbReference type="InterPro" id="IPR025269">
    <property type="entry name" value="SAM-like_dom"/>
</dbReference>
<dbReference type="RefSeq" id="WP_147204163.1">
    <property type="nucleotide sequence ID" value="NZ_BJYT01000009.1"/>
</dbReference>
<dbReference type="AlphaFoldDB" id="A0A512BDK4"/>
<dbReference type="GO" id="GO:0003677">
    <property type="term" value="F:DNA binding"/>
    <property type="evidence" value="ECO:0007669"/>
    <property type="project" value="UniProtKB-KW"/>
</dbReference>
<dbReference type="Pfam" id="PF13102">
    <property type="entry name" value="Phage_int_SAM_5"/>
    <property type="match status" value="1"/>
</dbReference>